<evidence type="ECO:0000256" key="1">
    <source>
        <dbReference type="ARBA" id="ARBA00000822"/>
    </source>
</evidence>
<evidence type="ECO:0000256" key="4">
    <source>
        <dbReference type="ARBA" id="ARBA00023024"/>
    </source>
</evidence>
<dbReference type="Gene3D" id="3.20.20.80">
    <property type="entry name" value="Glycosidases"/>
    <property type="match status" value="1"/>
</dbReference>
<organism evidence="13">
    <name type="scientific">Phytolacca americana</name>
    <name type="common">American pokeweed</name>
    <name type="synonym">Phytolacca decandra</name>
    <dbReference type="NCBI Taxonomy" id="3527"/>
    <lineage>
        <taxon>Eukaryota</taxon>
        <taxon>Viridiplantae</taxon>
        <taxon>Streptophyta</taxon>
        <taxon>Embryophyta</taxon>
        <taxon>Tracheophyta</taxon>
        <taxon>Spermatophyta</taxon>
        <taxon>Magnoliopsida</taxon>
        <taxon>eudicotyledons</taxon>
        <taxon>Gunneridae</taxon>
        <taxon>Pentapetalae</taxon>
        <taxon>Caryophyllales</taxon>
        <taxon>Phytolaccaceae</taxon>
        <taxon>Phytolacca</taxon>
    </lineage>
</organism>
<dbReference type="PROSITE" id="PS51910">
    <property type="entry name" value="GH18_2"/>
    <property type="match status" value="1"/>
</dbReference>
<keyword evidence="6" id="KW-0119">Carbohydrate metabolism</keyword>
<evidence type="ECO:0000256" key="6">
    <source>
        <dbReference type="ARBA" id="ARBA00023277"/>
    </source>
</evidence>
<dbReference type="InterPro" id="IPR017853">
    <property type="entry name" value="GH"/>
</dbReference>
<evidence type="ECO:0000256" key="8">
    <source>
        <dbReference type="ARBA" id="ARBA00023326"/>
    </source>
</evidence>
<evidence type="ECO:0000256" key="3">
    <source>
        <dbReference type="ARBA" id="ARBA00022801"/>
    </source>
</evidence>
<dbReference type="GO" id="GO:0008843">
    <property type="term" value="F:endochitinase activity"/>
    <property type="evidence" value="ECO:0007669"/>
    <property type="project" value="UniProtKB-EC"/>
</dbReference>
<dbReference type="CAZy" id="GH18">
    <property type="family name" value="Glycoside Hydrolase Family 18"/>
</dbReference>
<dbReference type="CDD" id="cd02877">
    <property type="entry name" value="GH18_hevamine_XipI_class_III"/>
    <property type="match status" value="1"/>
</dbReference>
<evidence type="ECO:0000256" key="2">
    <source>
        <dbReference type="ARBA" id="ARBA00012729"/>
    </source>
</evidence>
<evidence type="ECO:0000256" key="5">
    <source>
        <dbReference type="ARBA" id="ARBA00023157"/>
    </source>
</evidence>
<dbReference type="InterPro" id="IPR001223">
    <property type="entry name" value="Glyco_hydro18_cat"/>
</dbReference>
<dbReference type="EC" id="3.2.1.14" evidence="2"/>
<dbReference type="PROSITE" id="PS01095">
    <property type="entry name" value="GH18_1"/>
    <property type="match status" value="1"/>
</dbReference>
<keyword evidence="4" id="KW-0146">Chitin degradation</keyword>
<dbReference type="InterPro" id="IPR045321">
    <property type="entry name" value="Cts1-like"/>
</dbReference>
<dbReference type="GO" id="GO:0005576">
    <property type="term" value="C:extracellular region"/>
    <property type="evidence" value="ECO:0007669"/>
    <property type="project" value="TreeGrafter"/>
</dbReference>
<proteinExistence type="evidence at transcript level"/>
<dbReference type="AlphaFoldDB" id="Q8LST3"/>
<dbReference type="GO" id="GO:0000272">
    <property type="term" value="P:polysaccharide catabolic process"/>
    <property type="evidence" value="ECO:0007669"/>
    <property type="project" value="UniProtKB-KW"/>
</dbReference>
<feature type="domain" description="GH18" evidence="12">
    <location>
        <begin position="28"/>
        <end position="301"/>
    </location>
</feature>
<evidence type="ECO:0000256" key="11">
    <source>
        <dbReference type="SAM" id="SignalP"/>
    </source>
</evidence>
<comment type="catalytic activity">
    <reaction evidence="1">
        <text>Random endo-hydrolysis of N-acetyl-beta-D-glucosaminide (1-&gt;4)-beta-linkages in chitin and chitodextrins.</text>
        <dbReference type="EC" id="3.2.1.14"/>
    </reaction>
</comment>
<dbReference type="InterPro" id="IPR001579">
    <property type="entry name" value="Glyco_hydro_18_chit_AS"/>
</dbReference>
<feature type="signal peptide" evidence="11">
    <location>
        <begin position="1"/>
        <end position="27"/>
    </location>
</feature>
<keyword evidence="8" id="KW-0624">Polysaccharide degradation</keyword>
<dbReference type="SUPFAM" id="SSF51445">
    <property type="entry name" value="(Trans)glycosidases"/>
    <property type="match status" value="1"/>
</dbReference>
<dbReference type="Pfam" id="PF00704">
    <property type="entry name" value="Glyco_hydro_18"/>
    <property type="match status" value="1"/>
</dbReference>
<dbReference type="EMBL" id="AB085233">
    <property type="protein sequence ID" value="BAB92957.1"/>
    <property type="molecule type" value="mRNA"/>
</dbReference>
<name>Q8LST3_PHYAM</name>
<keyword evidence="11" id="KW-0732">Signal</keyword>
<keyword evidence="5" id="KW-1015">Disulfide bond</keyword>
<evidence type="ECO:0000256" key="10">
    <source>
        <dbReference type="RuleBase" id="RU004453"/>
    </source>
</evidence>
<dbReference type="InterPro" id="IPR050542">
    <property type="entry name" value="Glycosyl_Hydrlase18_Chitinase"/>
</dbReference>
<evidence type="ECO:0000256" key="9">
    <source>
        <dbReference type="RuleBase" id="RU000489"/>
    </source>
</evidence>
<reference evidence="13" key="1">
    <citation type="submission" date="2002-05" db="EMBL/GenBank/DDBJ databases">
        <title>Cloning of a cDNA Encoding a Pokeweed (Phytolacca americana) Leaf Chitinase-B.</title>
        <authorList>
            <person name="Nakahara K."/>
            <person name="Ohnuma T."/>
            <person name="Yamagami T."/>
            <person name="Ishiguro M."/>
        </authorList>
    </citation>
    <scope>NUCLEOTIDE SEQUENCE</scope>
</reference>
<dbReference type="FunFam" id="3.20.20.80:FF:000015">
    <property type="entry name" value="Acidic endochitinase SE2"/>
    <property type="match status" value="1"/>
</dbReference>
<evidence type="ECO:0000259" key="12">
    <source>
        <dbReference type="PROSITE" id="PS51910"/>
    </source>
</evidence>
<evidence type="ECO:0000313" key="13">
    <source>
        <dbReference type="EMBL" id="BAB92957.1"/>
    </source>
</evidence>
<accession>Q8LST3</accession>
<sequence length="301" mass="32328">MVVKLCSPLALLVLTSLLLALPWKSSAGGIAIYWGQNGGEGTLRDTCNSGLYSYVNIGFLSTFGNGQTPQLNLAGHCDPSSGGCKQLSNSIKQCQSQGIKVMLSIGGGGGSYSIASADEGRNVANYLWDNFLGGQSSNRPLGDAILDGIDFDIEQGTDNYVTLAKTLSQHGQQSGRKVYLTAAPQCPFPDHWLNKGLKTGLFDFVWVQFYNNPQCNFDAGNPQGFKDAWNQWTSQIPAQKFFVGLPASRAAAGNGFVPSQTLINQVLPFVKGSGQKYGGVMLWDRFNDKNSGYSTRIKGSV</sequence>
<keyword evidence="7 9" id="KW-0326">Glycosidase</keyword>
<comment type="similarity">
    <text evidence="10">Belongs to the glycosyl hydrolase 18 family.</text>
</comment>
<protein>
    <recommendedName>
        <fullName evidence="2">chitinase</fullName>
        <ecNumber evidence="2">3.2.1.14</ecNumber>
    </recommendedName>
</protein>
<dbReference type="PANTHER" id="PTHR45708:SF40">
    <property type="entry name" value="BASIC ENDOCHITINASE"/>
    <property type="match status" value="1"/>
</dbReference>
<dbReference type="GO" id="GO:0006032">
    <property type="term" value="P:chitin catabolic process"/>
    <property type="evidence" value="ECO:0007669"/>
    <property type="project" value="UniProtKB-KW"/>
</dbReference>
<feature type="chain" id="PRO_5004309871" description="chitinase" evidence="11">
    <location>
        <begin position="28"/>
        <end position="301"/>
    </location>
</feature>
<evidence type="ECO:0000256" key="7">
    <source>
        <dbReference type="ARBA" id="ARBA00023295"/>
    </source>
</evidence>
<keyword evidence="3 9" id="KW-0378">Hydrolase</keyword>
<gene>
    <name evidence="13" type="primary">plcb</name>
</gene>
<dbReference type="PANTHER" id="PTHR45708">
    <property type="entry name" value="ENDOCHITINASE"/>
    <property type="match status" value="1"/>
</dbReference>